<evidence type="ECO:0000259" key="1">
    <source>
        <dbReference type="PROSITE" id="PS50060"/>
    </source>
</evidence>
<reference evidence="2" key="1">
    <citation type="submission" date="2020-08" db="EMBL/GenBank/DDBJ databases">
        <title>Multicomponent nature underlies the extraordinary mechanical properties of spider dragline silk.</title>
        <authorList>
            <person name="Kono N."/>
            <person name="Nakamura H."/>
            <person name="Mori M."/>
            <person name="Yoshida Y."/>
            <person name="Ohtoshi R."/>
            <person name="Malay A.D."/>
            <person name="Moran D.A.P."/>
            <person name="Tomita M."/>
            <person name="Numata K."/>
            <person name="Arakawa K."/>
        </authorList>
    </citation>
    <scope>NUCLEOTIDE SEQUENCE</scope>
</reference>
<dbReference type="InterPro" id="IPR000998">
    <property type="entry name" value="MAM_dom"/>
</dbReference>
<dbReference type="Proteomes" id="UP000887013">
    <property type="component" value="Unassembled WGS sequence"/>
</dbReference>
<feature type="domain" description="MAM" evidence="1">
    <location>
        <begin position="1"/>
        <end position="29"/>
    </location>
</feature>
<gene>
    <name evidence="2" type="primary">AVEN_217556_1</name>
    <name evidence="2" type="ORF">NPIL_356671</name>
</gene>
<accession>A0A8X6U8B8</accession>
<protein>
    <recommendedName>
        <fullName evidence="1">MAM domain-containing protein</fullName>
    </recommendedName>
</protein>
<dbReference type="AlphaFoldDB" id="A0A8X6U8B8"/>
<feature type="non-terminal residue" evidence="2">
    <location>
        <position position="1"/>
    </location>
</feature>
<dbReference type="InterPro" id="IPR051560">
    <property type="entry name" value="MAM_domain-containing"/>
</dbReference>
<name>A0A8X6U8B8_NEPPI</name>
<evidence type="ECO:0000313" key="3">
    <source>
        <dbReference type="Proteomes" id="UP000887013"/>
    </source>
</evidence>
<sequence length="60" mass="6596">VVFEVNVGSRGYGQVAIDDISVTNGACPEPGYCDFESEDCLWENVRPQFVSKSKQLIGKN</sequence>
<dbReference type="Gene3D" id="2.60.120.200">
    <property type="match status" value="1"/>
</dbReference>
<dbReference type="GO" id="GO:0016020">
    <property type="term" value="C:membrane"/>
    <property type="evidence" value="ECO:0007669"/>
    <property type="project" value="InterPro"/>
</dbReference>
<dbReference type="PROSITE" id="PS50060">
    <property type="entry name" value="MAM_2"/>
    <property type="match status" value="1"/>
</dbReference>
<organism evidence="2 3">
    <name type="scientific">Nephila pilipes</name>
    <name type="common">Giant wood spider</name>
    <name type="synonym">Nephila maculata</name>
    <dbReference type="NCBI Taxonomy" id="299642"/>
    <lineage>
        <taxon>Eukaryota</taxon>
        <taxon>Metazoa</taxon>
        <taxon>Ecdysozoa</taxon>
        <taxon>Arthropoda</taxon>
        <taxon>Chelicerata</taxon>
        <taxon>Arachnida</taxon>
        <taxon>Araneae</taxon>
        <taxon>Araneomorphae</taxon>
        <taxon>Entelegynae</taxon>
        <taxon>Araneoidea</taxon>
        <taxon>Nephilidae</taxon>
        <taxon>Nephila</taxon>
    </lineage>
</organism>
<proteinExistence type="predicted"/>
<comment type="caution">
    <text evidence="2">The sequence shown here is derived from an EMBL/GenBank/DDBJ whole genome shotgun (WGS) entry which is preliminary data.</text>
</comment>
<dbReference type="OrthoDB" id="412155at2759"/>
<keyword evidence="3" id="KW-1185">Reference proteome</keyword>
<dbReference type="PANTHER" id="PTHR23282:SF142">
    <property type="entry name" value="MAM DOMAIN-CONTAINING PROTEIN"/>
    <property type="match status" value="1"/>
</dbReference>
<evidence type="ECO:0000313" key="2">
    <source>
        <dbReference type="EMBL" id="GFU03024.1"/>
    </source>
</evidence>
<dbReference type="PANTHER" id="PTHR23282">
    <property type="entry name" value="APICAL ENDOSOMAL GLYCOPROTEIN PRECURSOR"/>
    <property type="match status" value="1"/>
</dbReference>
<dbReference type="EMBL" id="BMAW01027615">
    <property type="protein sequence ID" value="GFU03024.1"/>
    <property type="molecule type" value="Genomic_DNA"/>
</dbReference>